<organism evidence="1">
    <name type="scientific">marine sediment metagenome</name>
    <dbReference type="NCBI Taxonomy" id="412755"/>
    <lineage>
        <taxon>unclassified sequences</taxon>
        <taxon>metagenomes</taxon>
        <taxon>ecological metagenomes</taxon>
    </lineage>
</organism>
<dbReference type="AlphaFoldDB" id="X0ZSX4"/>
<feature type="non-terminal residue" evidence="1">
    <location>
        <position position="160"/>
    </location>
</feature>
<comment type="caution">
    <text evidence="1">The sequence shown here is derived from an EMBL/GenBank/DDBJ whole genome shotgun (WGS) entry which is preliminary data.</text>
</comment>
<name>X0ZSX4_9ZZZZ</name>
<accession>X0ZSX4</accession>
<evidence type="ECO:0008006" key="2">
    <source>
        <dbReference type="Google" id="ProtNLM"/>
    </source>
</evidence>
<proteinExistence type="predicted"/>
<evidence type="ECO:0000313" key="1">
    <source>
        <dbReference type="EMBL" id="GAG63503.1"/>
    </source>
</evidence>
<protein>
    <recommendedName>
        <fullName evidence="2">SMP-30/Gluconolactonase/LRE-like region domain-containing protein</fullName>
    </recommendedName>
</protein>
<reference evidence="1" key="1">
    <citation type="journal article" date="2014" name="Front. Microbiol.">
        <title>High frequency of phylogenetically diverse reductive dehalogenase-homologous genes in deep subseafloor sedimentary metagenomes.</title>
        <authorList>
            <person name="Kawai M."/>
            <person name="Futagami T."/>
            <person name="Toyoda A."/>
            <person name="Takaki Y."/>
            <person name="Nishi S."/>
            <person name="Hori S."/>
            <person name="Arai W."/>
            <person name="Tsubouchi T."/>
            <person name="Morono Y."/>
            <person name="Uchiyama I."/>
            <person name="Ito T."/>
            <person name="Fujiyama A."/>
            <person name="Inagaki F."/>
            <person name="Takami H."/>
        </authorList>
    </citation>
    <scope>NUCLEOTIDE SEQUENCE</scope>
    <source>
        <strain evidence="1">Expedition CK06-06</strain>
    </source>
</reference>
<dbReference type="EMBL" id="BART01006433">
    <property type="protein sequence ID" value="GAG63503.1"/>
    <property type="molecule type" value="Genomic_DNA"/>
</dbReference>
<dbReference type="SUPFAM" id="SSF63825">
    <property type="entry name" value="YWTD domain"/>
    <property type="match status" value="1"/>
</dbReference>
<gene>
    <name evidence="1" type="ORF">S01H4_14680</name>
</gene>
<sequence>MKNGGTVVGNDDHVYGIPFAATCIVKFDPTNPDITSTVGEELERVFVRGAVFYFTNGLLAAEVRFKCGNGVLGCDGYIYAANGAGQVLQIDAARNNYTWLGDQIDSDEEVGWDGPIIARGSLGWGDPIVGADKCIYWPPHNANRVLKFDPETQQLPSLVG</sequence>